<organism evidence="2 3">
    <name type="scientific">Candidatus Falkowbacteria bacterium CG10_big_fil_rev_8_21_14_0_10_43_11</name>
    <dbReference type="NCBI Taxonomy" id="1974568"/>
    <lineage>
        <taxon>Bacteria</taxon>
        <taxon>Candidatus Falkowiibacteriota</taxon>
    </lineage>
</organism>
<evidence type="ECO:0000256" key="1">
    <source>
        <dbReference type="SAM" id="Coils"/>
    </source>
</evidence>
<sequence>MSLTAEVKSLEIKAAQLTEREQNLQYEVQRLAALSERLNDWKTGLETAGDDLALEREKLNAEKRHFQQALAAMQPFRNALRSATEKIEAAKIDLIDLIERVEQLNKKVPLNDRLVTSNLLDAINKNIILPELQDYITAPRTQRHFPPQGGRVIFPFRRQAGIR</sequence>
<accession>A0A2M6WNB5</accession>
<proteinExistence type="predicted"/>
<evidence type="ECO:0000313" key="3">
    <source>
        <dbReference type="Proteomes" id="UP000229335"/>
    </source>
</evidence>
<feature type="coiled-coil region" evidence="1">
    <location>
        <begin position="80"/>
        <end position="107"/>
    </location>
</feature>
<protein>
    <submittedName>
        <fullName evidence="2">Uncharacterized protein</fullName>
    </submittedName>
</protein>
<keyword evidence="1" id="KW-0175">Coiled coil</keyword>
<dbReference type="EMBL" id="PFAS01000002">
    <property type="protein sequence ID" value="PIT94224.1"/>
    <property type="molecule type" value="Genomic_DNA"/>
</dbReference>
<feature type="coiled-coil region" evidence="1">
    <location>
        <begin position="7"/>
        <end position="34"/>
    </location>
</feature>
<name>A0A2M6WNB5_9BACT</name>
<dbReference type="Proteomes" id="UP000229335">
    <property type="component" value="Unassembled WGS sequence"/>
</dbReference>
<reference evidence="3" key="1">
    <citation type="submission" date="2017-09" db="EMBL/GenBank/DDBJ databases">
        <title>Depth-based differentiation of microbial function through sediment-hosted aquifers and enrichment of novel symbionts in the deep terrestrial subsurface.</title>
        <authorList>
            <person name="Probst A.J."/>
            <person name="Ladd B."/>
            <person name="Jarett J.K."/>
            <person name="Geller-Mcgrath D.E."/>
            <person name="Sieber C.M.K."/>
            <person name="Emerson J.B."/>
            <person name="Anantharaman K."/>
            <person name="Thomas B.C."/>
            <person name="Malmstrom R."/>
            <person name="Stieglmeier M."/>
            <person name="Klingl A."/>
            <person name="Woyke T."/>
            <person name="Ryan C.M."/>
            <person name="Banfield J.F."/>
        </authorList>
    </citation>
    <scope>NUCLEOTIDE SEQUENCE [LARGE SCALE GENOMIC DNA]</scope>
</reference>
<comment type="caution">
    <text evidence="2">The sequence shown here is derived from an EMBL/GenBank/DDBJ whole genome shotgun (WGS) entry which is preliminary data.</text>
</comment>
<gene>
    <name evidence="2" type="ORF">COU00_00100</name>
</gene>
<evidence type="ECO:0000313" key="2">
    <source>
        <dbReference type="EMBL" id="PIT94224.1"/>
    </source>
</evidence>
<dbReference type="AlphaFoldDB" id="A0A2M6WNB5"/>